<evidence type="ECO:0000256" key="1">
    <source>
        <dbReference type="SAM" id="Phobius"/>
    </source>
</evidence>
<dbReference type="InterPro" id="IPR002656">
    <property type="entry name" value="Acyl_transf_3_dom"/>
</dbReference>
<gene>
    <name evidence="3" type="ORF">GCM10023196_080470</name>
</gene>
<reference evidence="4" key="1">
    <citation type="journal article" date="2019" name="Int. J. Syst. Evol. Microbiol.">
        <title>The Global Catalogue of Microorganisms (GCM) 10K type strain sequencing project: providing services to taxonomists for standard genome sequencing and annotation.</title>
        <authorList>
            <consortium name="The Broad Institute Genomics Platform"/>
            <consortium name="The Broad Institute Genome Sequencing Center for Infectious Disease"/>
            <person name="Wu L."/>
            <person name="Ma J."/>
        </authorList>
    </citation>
    <scope>NUCLEOTIDE SEQUENCE [LARGE SCALE GENOMIC DNA]</scope>
    <source>
        <strain evidence="4">JCM 17939</strain>
    </source>
</reference>
<feature type="transmembrane region" description="Helical" evidence="1">
    <location>
        <begin position="118"/>
        <end position="139"/>
    </location>
</feature>
<feature type="transmembrane region" description="Helical" evidence="1">
    <location>
        <begin position="290"/>
        <end position="311"/>
    </location>
</feature>
<feature type="domain" description="Acyltransferase 3" evidence="2">
    <location>
        <begin position="28"/>
        <end position="306"/>
    </location>
</feature>
<evidence type="ECO:0000259" key="2">
    <source>
        <dbReference type="Pfam" id="PF01757"/>
    </source>
</evidence>
<keyword evidence="1" id="KW-0812">Transmembrane</keyword>
<proteinExistence type="predicted"/>
<dbReference type="InterPro" id="IPR050879">
    <property type="entry name" value="Acyltransferase_3"/>
</dbReference>
<protein>
    <recommendedName>
        <fullName evidence="2">Acyltransferase 3 domain-containing protein</fullName>
    </recommendedName>
</protein>
<evidence type="ECO:0000313" key="4">
    <source>
        <dbReference type="Proteomes" id="UP001501442"/>
    </source>
</evidence>
<sequence length="353" mass="39384">MHHFTGVPTGAWPQDARKVFPELNPAADFGYLGVELFFVISGFVILMSVWGRRVGDFALSRVVRLFPAYWFAVGLTMAVYLTTGAAVDYGPGSQGPLLRFVPNLTMLQTGTGAPNMEVVYWTLWIELHFYVLIALFAWWGITYPRCVAFMSAWLLLGVFAQEADSAILKALLFPQYAPYFIAGMALFLVYRFGQNIALWLFVAFCWALTVYYGVHNMNPANAWPGVHQYAIPGIITAIYLVMALAATHRLGWLRWRGFTVLGGLTYPLYLVHETVSRPLIKWLAPQLNRWTVLGIAIASCLVAAGLIWAVVERPGQRWLRGRLRKAIEEIRRVDRGDAVEAGTSSEAPTGTSG</sequence>
<dbReference type="EMBL" id="BAABHK010000015">
    <property type="protein sequence ID" value="GAA4635349.1"/>
    <property type="molecule type" value="Genomic_DNA"/>
</dbReference>
<feature type="transmembrane region" description="Helical" evidence="1">
    <location>
        <begin position="196"/>
        <end position="214"/>
    </location>
</feature>
<dbReference type="PANTHER" id="PTHR23028:SF53">
    <property type="entry name" value="ACYL_TRANSF_3 DOMAIN-CONTAINING PROTEIN"/>
    <property type="match status" value="1"/>
</dbReference>
<dbReference type="PANTHER" id="PTHR23028">
    <property type="entry name" value="ACETYLTRANSFERASE"/>
    <property type="match status" value="1"/>
</dbReference>
<dbReference type="Proteomes" id="UP001501442">
    <property type="component" value="Unassembled WGS sequence"/>
</dbReference>
<feature type="transmembrane region" description="Helical" evidence="1">
    <location>
        <begin position="146"/>
        <end position="161"/>
    </location>
</feature>
<comment type="caution">
    <text evidence="3">The sequence shown here is derived from an EMBL/GenBank/DDBJ whole genome shotgun (WGS) entry which is preliminary data.</text>
</comment>
<keyword evidence="4" id="KW-1185">Reference proteome</keyword>
<dbReference type="Pfam" id="PF01757">
    <property type="entry name" value="Acyl_transf_3"/>
    <property type="match status" value="1"/>
</dbReference>
<feature type="transmembrane region" description="Helical" evidence="1">
    <location>
        <begin position="253"/>
        <end position="270"/>
    </location>
</feature>
<keyword evidence="1" id="KW-0472">Membrane</keyword>
<feature type="transmembrane region" description="Helical" evidence="1">
    <location>
        <begin position="226"/>
        <end position="246"/>
    </location>
</feature>
<accession>A0ABP8UMK3</accession>
<feature type="transmembrane region" description="Helical" evidence="1">
    <location>
        <begin position="167"/>
        <end position="189"/>
    </location>
</feature>
<feature type="transmembrane region" description="Helical" evidence="1">
    <location>
        <begin position="62"/>
        <end position="81"/>
    </location>
</feature>
<evidence type="ECO:0000313" key="3">
    <source>
        <dbReference type="EMBL" id="GAA4635349.1"/>
    </source>
</evidence>
<keyword evidence="1" id="KW-1133">Transmembrane helix</keyword>
<organism evidence="3 4">
    <name type="scientific">Actinoallomurus vinaceus</name>
    <dbReference type="NCBI Taxonomy" id="1080074"/>
    <lineage>
        <taxon>Bacteria</taxon>
        <taxon>Bacillati</taxon>
        <taxon>Actinomycetota</taxon>
        <taxon>Actinomycetes</taxon>
        <taxon>Streptosporangiales</taxon>
        <taxon>Thermomonosporaceae</taxon>
        <taxon>Actinoallomurus</taxon>
    </lineage>
</organism>
<feature type="transmembrane region" description="Helical" evidence="1">
    <location>
        <begin position="29"/>
        <end position="50"/>
    </location>
</feature>
<name>A0ABP8UMK3_9ACTN</name>